<name>A0ACC2DHR4_DIPCM</name>
<protein>
    <submittedName>
        <fullName evidence="1">Uncharacterized protein</fullName>
    </submittedName>
</protein>
<comment type="caution">
    <text evidence="1">The sequence shown here is derived from an EMBL/GenBank/DDBJ whole genome shotgun (WGS) entry which is preliminary data.</text>
</comment>
<keyword evidence="2" id="KW-1185">Reference proteome</keyword>
<proteinExistence type="predicted"/>
<gene>
    <name evidence="1" type="ORF">O6H91_06G114000</name>
</gene>
<organism evidence="1 2">
    <name type="scientific">Diphasiastrum complanatum</name>
    <name type="common">Issler's clubmoss</name>
    <name type="synonym">Lycopodium complanatum</name>
    <dbReference type="NCBI Taxonomy" id="34168"/>
    <lineage>
        <taxon>Eukaryota</taxon>
        <taxon>Viridiplantae</taxon>
        <taxon>Streptophyta</taxon>
        <taxon>Embryophyta</taxon>
        <taxon>Tracheophyta</taxon>
        <taxon>Lycopodiopsida</taxon>
        <taxon>Lycopodiales</taxon>
        <taxon>Lycopodiaceae</taxon>
        <taxon>Lycopodioideae</taxon>
        <taxon>Diphasiastrum</taxon>
    </lineage>
</organism>
<sequence>MADSSPPVSTYGQRLEHDDSTLSLLSRRGSEFGNRYIQADDSGIFMSSLAVTILVSSVATIGILLITLVVTLAVMLGSCQTQPMLREKSNGIRHAADPCASFQVNAEMNNLQGWVLSKDCESYVAEYMLGGQYHLDFAEAVEAARQYLKALMVENDGLDVIVLDIDDTALSNIAYYNTHHYGAEEFKEDEWNLWVKEARAPPLTPTLALYKELKAANWGIIFITGRPEHQRNATIQNLIAAGYSGWASLILRILLSLCHVLVKSFADFKLEICHHVIRSKDEVGQVASTYKSRRRSGLQHMGYRIRTGLGDQWSDIIGPAAGNRTFKLPNPMYYIF</sequence>
<accession>A0ACC2DHR4</accession>
<evidence type="ECO:0000313" key="1">
    <source>
        <dbReference type="EMBL" id="KAJ7553816.1"/>
    </source>
</evidence>
<dbReference type="Proteomes" id="UP001162992">
    <property type="component" value="Chromosome 6"/>
</dbReference>
<reference evidence="2" key="1">
    <citation type="journal article" date="2024" name="Proc. Natl. Acad. Sci. U.S.A.">
        <title>Extraordinary preservation of gene collinearity over three hundred million years revealed in homosporous lycophytes.</title>
        <authorList>
            <person name="Li C."/>
            <person name="Wickell D."/>
            <person name="Kuo L.Y."/>
            <person name="Chen X."/>
            <person name="Nie B."/>
            <person name="Liao X."/>
            <person name="Peng D."/>
            <person name="Ji J."/>
            <person name="Jenkins J."/>
            <person name="Williams M."/>
            <person name="Shu S."/>
            <person name="Plott C."/>
            <person name="Barry K."/>
            <person name="Rajasekar S."/>
            <person name="Grimwood J."/>
            <person name="Han X."/>
            <person name="Sun S."/>
            <person name="Hou Z."/>
            <person name="He W."/>
            <person name="Dai G."/>
            <person name="Sun C."/>
            <person name="Schmutz J."/>
            <person name="Leebens-Mack J.H."/>
            <person name="Li F.W."/>
            <person name="Wang L."/>
        </authorList>
    </citation>
    <scope>NUCLEOTIDE SEQUENCE [LARGE SCALE GENOMIC DNA]</scope>
    <source>
        <strain evidence="2">cv. PW_Plant_1</strain>
    </source>
</reference>
<dbReference type="EMBL" id="CM055097">
    <property type="protein sequence ID" value="KAJ7553816.1"/>
    <property type="molecule type" value="Genomic_DNA"/>
</dbReference>
<evidence type="ECO:0000313" key="2">
    <source>
        <dbReference type="Proteomes" id="UP001162992"/>
    </source>
</evidence>